<name>A0ABZ3F573_9HELI</name>
<evidence type="ECO:0000313" key="2">
    <source>
        <dbReference type="Proteomes" id="UP001434737"/>
    </source>
</evidence>
<dbReference type="InterPro" id="IPR011652">
    <property type="entry name" value="MORN_2"/>
</dbReference>
<protein>
    <submittedName>
        <fullName evidence="1">Toxin-antitoxin system YwqK family antitoxin</fullName>
    </submittedName>
</protein>
<proteinExistence type="predicted"/>
<organism evidence="1 2">
    <name type="scientific">Helicobacter mastomyrinus</name>
    <dbReference type="NCBI Taxonomy" id="287948"/>
    <lineage>
        <taxon>Bacteria</taxon>
        <taxon>Pseudomonadati</taxon>
        <taxon>Campylobacterota</taxon>
        <taxon>Epsilonproteobacteria</taxon>
        <taxon>Campylobacterales</taxon>
        <taxon>Helicobacteraceae</taxon>
        <taxon>Helicobacter</taxon>
    </lineage>
</organism>
<evidence type="ECO:0000313" key="1">
    <source>
        <dbReference type="EMBL" id="XAM17559.1"/>
    </source>
</evidence>
<dbReference type="Pfam" id="PF07661">
    <property type="entry name" value="MORN_2"/>
    <property type="match status" value="5"/>
</dbReference>
<sequence>MRIVRYIGCLIAAALWAQESLEYDLRISYTGDKNAPTTIKTQYCKGTTTKCGKQIKISHNGVLLFKAYYKNGEYDGEVLSYYPNGTLHESRVYIEGKEIGKRVTYHRNGKIQSEQMYSLNKREGQGKKYYEDGVLQAHFTFKNDRLDGVRKEFDKKGILIYETLYKDGKKQSMKQYNTQGEVIESKNCRWQACY</sequence>
<dbReference type="SUPFAM" id="SSF82185">
    <property type="entry name" value="Histone H3 K4-specific methyltransferase SET7/9 N-terminal domain"/>
    <property type="match status" value="1"/>
</dbReference>
<dbReference type="RefSeq" id="WP_343353211.1">
    <property type="nucleotide sequence ID" value="NZ_CP145316.1"/>
</dbReference>
<dbReference type="Proteomes" id="UP001434737">
    <property type="component" value="Chromosome"/>
</dbReference>
<reference evidence="1 2" key="1">
    <citation type="submission" date="2024-02" db="EMBL/GenBank/DDBJ databases">
        <title>Genome and pathogenicity analysis of Helicobacter mastomyrinus isolated from mice.</title>
        <authorList>
            <person name="Zhu L."/>
        </authorList>
    </citation>
    <scope>NUCLEOTIDE SEQUENCE [LARGE SCALE GENOMIC DNA]</scope>
    <source>
        <strain evidence="1 2">Hm-17</strain>
    </source>
</reference>
<accession>A0ABZ3F573</accession>
<dbReference type="Gene3D" id="3.90.930.1">
    <property type="match status" value="1"/>
</dbReference>
<gene>
    <name evidence="1" type="ORF">V3I05_07675</name>
</gene>
<dbReference type="EMBL" id="CP145316">
    <property type="protein sequence ID" value="XAM17559.1"/>
    <property type="molecule type" value="Genomic_DNA"/>
</dbReference>
<keyword evidence="2" id="KW-1185">Reference proteome</keyword>